<evidence type="ECO:0000313" key="2">
    <source>
        <dbReference type="EMBL" id="SAK75635.1"/>
    </source>
</evidence>
<dbReference type="SUPFAM" id="SSF55298">
    <property type="entry name" value="YjgF-like"/>
    <property type="match status" value="1"/>
</dbReference>
<dbReference type="Gene3D" id="3.30.1330.40">
    <property type="entry name" value="RutC-like"/>
    <property type="match status" value="1"/>
</dbReference>
<gene>
    <name evidence="2" type="ORF">AWB79_04483</name>
</gene>
<organism evidence="2 3">
    <name type="scientific">Caballeronia hypogeia</name>
    <dbReference type="NCBI Taxonomy" id="1777140"/>
    <lineage>
        <taxon>Bacteria</taxon>
        <taxon>Pseudomonadati</taxon>
        <taxon>Pseudomonadota</taxon>
        <taxon>Betaproteobacteria</taxon>
        <taxon>Burkholderiales</taxon>
        <taxon>Burkholderiaceae</taxon>
        <taxon>Caballeronia</taxon>
    </lineage>
</organism>
<evidence type="ECO:0000313" key="3">
    <source>
        <dbReference type="Proteomes" id="UP000054851"/>
    </source>
</evidence>
<dbReference type="AlphaFoldDB" id="A0A158BZU4"/>
<dbReference type="Proteomes" id="UP000054851">
    <property type="component" value="Unassembled WGS sequence"/>
</dbReference>
<accession>A0A158BZU4</accession>
<dbReference type="Pfam" id="PF14588">
    <property type="entry name" value="YjgF_endoribonc"/>
    <property type="match status" value="1"/>
</dbReference>
<proteinExistence type="predicted"/>
<dbReference type="InterPro" id="IPR035959">
    <property type="entry name" value="RutC-like_sf"/>
</dbReference>
<dbReference type="PANTHER" id="PTHR43760:SF1">
    <property type="entry name" value="ENDORIBONUCLEASE L-PSP_CHORISMATE MUTASE-LIKE DOMAIN-CONTAINING PROTEIN"/>
    <property type="match status" value="1"/>
</dbReference>
<feature type="domain" description="Endoribonuclease L-PSP/chorismate mutase-like" evidence="1">
    <location>
        <begin position="8"/>
        <end position="135"/>
    </location>
</feature>
<dbReference type="RefSeq" id="WP_061169699.1">
    <property type="nucleotide sequence ID" value="NZ_FCOA02000016.1"/>
</dbReference>
<reference evidence="2" key="1">
    <citation type="submission" date="2016-01" db="EMBL/GenBank/DDBJ databases">
        <authorList>
            <person name="Peeters C."/>
        </authorList>
    </citation>
    <scope>NUCLEOTIDE SEQUENCE</scope>
    <source>
        <strain evidence="2">LMG 29322</strain>
    </source>
</reference>
<dbReference type="EMBL" id="FCOA02000016">
    <property type="protein sequence ID" value="SAK75635.1"/>
    <property type="molecule type" value="Genomic_DNA"/>
</dbReference>
<evidence type="ECO:0000259" key="1">
    <source>
        <dbReference type="Pfam" id="PF14588"/>
    </source>
</evidence>
<protein>
    <submittedName>
        <fullName evidence="2">Endoribonuclease L-PSP</fullName>
    </submittedName>
</protein>
<dbReference type="PANTHER" id="PTHR43760">
    <property type="entry name" value="ENDORIBONUCLEASE-RELATED"/>
    <property type="match status" value="1"/>
</dbReference>
<dbReference type="STRING" id="1777140.AWB79_04483"/>
<dbReference type="OrthoDB" id="8587942at2"/>
<keyword evidence="3" id="KW-1185">Reference proteome</keyword>
<comment type="caution">
    <text evidence="2">The sequence shown here is derived from an EMBL/GenBank/DDBJ whole genome shotgun (WGS) entry which is preliminary data.</text>
</comment>
<sequence>MNQSLKERLRELGIELPQSAPKPGANFLPVKKVGNLLYVSGQVPVLDGVDQYVGKLGRNVTIEEGQAAARLCAVNMLAQVDRAVEGDLSRVAGCVRLGGFVNAAEDFTDHPKVINGASDLMVAVLGDAGRHTRAAVGCISLPRGVAVELDGIFELK</sequence>
<dbReference type="InterPro" id="IPR013813">
    <property type="entry name" value="Endoribo_LPSP/chorism_mut-like"/>
</dbReference>
<dbReference type="CDD" id="cd02199">
    <property type="entry name" value="YjgF_YER057c_UK114_like_1"/>
    <property type="match status" value="1"/>
</dbReference>
<name>A0A158BZU4_9BURK</name>